<accession>S0ES83</accession>
<dbReference type="InterPro" id="IPR028082">
    <property type="entry name" value="Peripla_BP_I"/>
</dbReference>
<dbReference type="InterPro" id="IPR003760">
    <property type="entry name" value="PnrA-like"/>
</dbReference>
<dbReference type="HOGENOM" id="CLU_038813_1_1_0"/>
<dbReference type="PANTHER" id="PTHR34296">
    <property type="entry name" value="TRANSCRIPTIONAL ACTIVATOR PROTEIN MED"/>
    <property type="match status" value="1"/>
</dbReference>
<dbReference type="Gene3D" id="3.40.50.2300">
    <property type="match status" value="2"/>
</dbReference>
<keyword evidence="3" id="KW-1003">Cell membrane</keyword>
<dbReference type="STRING" id="454171.CP488_01062"/>
<evidence type="ECO:0000256" key="6">
    <source>
        <dbReference type="ARBA" id="ARBA00023288"/>
    </source>
</evidence>
<reference evidence="9" key="1">
    <citation type="submission" date="2013-03" db="EMBL/GenBank/DDBJ databases">
        <title>Genome sequence of Chthonomonas calidirosea, the first sequenced genome from the Armatimonadetes phylum (formally candidate division OP10).</title>
        <authorList>
            <person name="Lee K.C.Y."/>
            <person name="Morgan X.C."/>
            <person name="Dunfield P.F."/>
            <person name="Tamas I."/>
            <person name="Houghton K.M."/>
            <person name="Vyssotski M."/>
            <person name="Ryan J.L.J."/>
            <person name="Lagutin K."/>
            <person name="McDonald I.R."/>
            <person name="Stott M.B."/>
        </authorList>
    </citation>
    <scope>NUCLEOTIDE SEQUENCE [LARGE SCALE GENOMIC DNA]</scope>
    <source>
        <strain evidence="9">DSM 23976 / ICMP 18418 / T49</strain>
    </source>
</reference>
<dbReference type="AlphaFoldDB" id="S0ES83"/>
<dbReference type="PROSITE" id="PS51257">
    <property type="entry name" value="PROKAR_LIPOPROTEIN"/>
    <property type="match status" value="1"/>
</dbReference>
<name>S0ES83_CHTCT</name>
<dbReference type="GO" id="GO:0005886">
    <property type="term" value="C:plasma membrane"/>
    <property type="evidence" value="ECO:0007669"/>
    <property type="project" value="UniProtKB-SubCell"/>
</dbReference>
<dbReference type="CDD" id="cd06304">
    <property type="entry name" value="PBP1_BmpA_Med_PnrA-like"/>
    <property type="match status" value="1"/>
</dbReference>
<dbReference type="RefSeq" id="WP_016481498.1">
    <property type="nucleotide sequence ID" value="NC_021487.1"/>
</dbReference>
<dbReference type="OrthoDB" id="9776364at2"/>
<evidence type="ECO:0000259" key="7">
    <source>
        <dbReference type="Pfam" id="PF02608"/>
    </source>
</evidence>
<keyword evidence="9" id="KW-1185">Reference proteome</keyword>
<dbReference type="eggNOG" id="COG1744">
    <property type="taxonomic scope" value="Bacteria"/>
</dbReference>
<evidence type="ECO:0000256" key="2">
    <source>
        <dbReference type="ARBA" id="ARBA00008610"/>
    </source>
</evidence>
<keyword evidence="4" id="KW-0732">Signal</keyword>
<feature type="domain" description="ABC transporter substrate-binding protein PnrA-like" evidence="7">
    <location>
        <begin position="51"/>
        <end position="353"/>
    </location>
</feature>
<proteinExistence type="inferred from homology"/>
<evidence type="ECO:0000256" key="5">
    <source>
        <dbReference type="ARBA" id="ARBA00023136"/>
    </source>
</evidence>
<protein>
    <submittedName>
        <fullName evidence="8">Nucleoside-binding protein</fullName>
    </submittedName>
</protein>
<evidence type="ECO:0000256" key="1">
    <source>
        <dbReference type="ARBA" id="ARBA00004193"/>
    </source>
</evidence>
<gene>
    <name evidence="8" type="ORF">CCALI_00095</name>
</gene>
<dbReference type="EMBL" id="HF951689">
    <property type="protein sequence ID" value="CCW33934.1"/>
    <property type="molecule type" value="Genomic_DNA"/>
</dbReference>
<dbReference type="PANTHER" id="PTHR34296:SF2">
    <property type="entry name" value="ABC TRANSPORTER GUANOSINE-BINDING PROTEIN NUPN"/>
    <property type="match status" value="1"/>
</dbReference>
<dbReference type="Proteomes" id="UP000014227">
    <property type="component" value="Chromosome I"/>
</dbReference>
<organism evidence="8 9">
    <name type="scientific">Chthonomonas calidirosea (strain DSM 23976 / ICMP 18418 / T49)</name>
    <dbReference type="NCBI Taxonomy" id="1303518"/>
    <lineage>
        <taxon>Bacteria</taxon>
        <taxon>Bacillati</taxon>
        <taxon>Armatimonadota</taxon>
        <taxon>Chthonomonadia</taxon>
        <taxon>Chthonomonadales</taxon>
        <taxon>Chthonomonadaceae</taxon>
        <taxon>Chthonomonas</taxon>
    </lineage>
</organism>
<keyword evidence="6" id="KW-0449">Lipoprotein</keyword>
<dbReference type="InterPro" id="IPR050957">
    <property type="entry name" value="BMP_lipoprotein"/>
</dbReference>
<dbReference type="KEGG" id="ccz:CCALI_00095"/>
<dbReference type="SUPFAM" id="SSF53822">
    <property type="entry name" value="Periplasmic binding protein-like I"/>
    <property type="match status" value="1"/>
</dbReference>
<evidence type="ECO:0000313" key="9">
    <source>
        <dbReference type="Proteomes" id="UP000014227"/>
    </source>
</evidence>
<comment type="subcellular location">
    <subcellularLocation>
        <location evidence="1">Cell membrane</location>
        <topology evidence="1">Lipid-anchor</topology>
    </subcellularLocation>
</comment>
<evidence type="ECO:0000256" key="3">
    <source>
        <dbReference type="ARBA" id="ARBA00022475"/>
    </source>
</evidence>
<comment type="similarity">
    <text evidence="2">Belongs to the BMP lipoprotein family.</text>
</comment>
<dbReference type="PATRIC" id="fig|1303518.3.peg.96"/>
<evidence type="ECO:0000313" key="8">
    <source>
        <dbReference type="EMBL" id="CCW33934.1"/>
    </source>
</evidence>
<dbReference type="InParanoid" id="S0ES83"/>
<dbReference type="Pfam" id="PF02608">
    <property type="entry name" value="Bmp"/>
    <property type="match status" value="1"/>
</dbReference>
<keyword evidence="5" id="KW-0472">Membrane</keyword>
<evidence type="ECO:0000256" key="4">
    <source>
        <dbReference type="ARBA" id="ARBA00022729"/>
    </source>
</evidence>
<sequence length="355" mass="37286">MHFDRSLQRAAAISLLLSLLVWAVGCGRQQNAASSPTNAPPGAPSGQQPFRVALIMSGSTTDHGWNQGAYEALKAVAKKLGLSDSQIAFKEQATSADSQLESLRAFASQGYNVVIGHGEEYEQPALRIAPEFPKTLFVISSGSQVATNVTPIVFKLEDGAYLEGMLAAGMSRSGIIGAVGADPIGPVKSVFSAYALGAKAINPKINVLQPLFTNDWDDVGKAKQATLSLIGRGADVIIQDLDNAAQGVFNAVEQSNRPGHPVYALGTNSDQNGNAPDVILASAPINLYPAFLNIIQAAKEGTFKPNATPYGLKSGVIGFVYNPKLEPKIPPALKQKIDAAKQKIIDGTLVIPKAG</sequence>